<dbReference type="InterPro" id="IPR017731">
    <property type="entry name" value="TssM1-like"/>
</dbReference>
<reference evidence="4" key="1">
    <citation type="journal article" date="2020" name="Microbiol. Resour. Announc.">
        <title>Complete Genome Sequence of Moraxella osloensis Strain YV1, Isolated from an Australian Wastewater Treatment Plant.</title>
        <authorList>
            <person name="Batinovic S."/>
            <person name="Rice D.T.F."/>
            <person name="Seviour R.J."/>
            <person name="Petrovski S."/>
        </authorList>
    </citation>
    <scope>NUCLEOTIDE SEQUENCE</scope>
    <source>
        <strain evidence="4">YV1</strain>
    </source>
</reference>
<dbReference type="GO" id="GO:0006629">
    <property type="term" value="P:lipid metabolic process"/>
    <property type="evidence" value="ECO:0007669"/>
    <property type="project" value="InterPro"/>
</dbReference>
<keyword evidence="2" id="KW-0812">Transmembrane</keyword>
<dbReference type="NCBIfam" id="TIGR03348">
    <property type="entry name" value="VI_IcmF"/>
    <property type="match status" value="1"/>
</dbReference>
<name>A0A6P1KJ24_FAUOS</name>
<keyword evidence="2" id="KW-0472">Membrane</keyword>
<feature type="transmembrane region" description="Helical" evidence="2">
    <location>
        <begin position="12"/>
        <end position="33"/>
    </location>
</feature>
<dbReference type="InterPro" id="IPR009612">
    <property type="entry name" value="IcmF-rel"/>
</dbReference>
<dbReference type="PANTHER" id="PTHR36153:SF1">
    <property type="entry name" value="TYPE VI SECRETION SYSTEM COMPONENT TSSM1"/>
    <property type="match status" value="1"/>
</dbReference>
<sequence>MNKFLYYLTARSLWIFIGIIGLALLIWFVGPLIAVGSVKPLANKYLRIGLITLIVGIWFARLLFKLARQAKRNAALVNEMKVAQEPILKNVSTDSVMSRQFAEIDEVLKNAKFNKDNDKLLGKFSNGQYLYQMPWYVVLGAAGSGKTTALKQSGLNFPLESSFGSSISGLAGTRDCDWFLTDQAVLLDTAGRLSLHDSHSEHDAYDWKEFITLLKKYRPKQPINGVIVTVGVDDLLEHHNDIRQLAHELRKRINEMVKYLGINFPVYLMITKLDMLNGFSEYFKELTPEQRERYLGFNFAALTDQEDSDYLIGYVSKQLALITDNINASAIRVLNGLPDTEQKNNAFIFADEFSKLNENLISLFRELYKSSKFETPILWRGIYFTSAQQDGTNFDPVFNNLSGMIGLTNKYSQQPQITGSSHSYFLNNLFTDVIFSEANLASEDKAWYVKHQFLYWMGVGSIATAATAMAVLILTSYSNNQQYLDDVASKATALQKEAAGIRQTSDLLQAVEFAEKVKTIAITPALPNPAEPPFLYRLGLYQGGNMNEVAYASYQRILQDSVMPLISYRLDALLRNIVPGQNIERYDALKAYLMMFSKEHFDATFMNNWLMRSFEKDSTIKNTEQKQKVQNALQTILSKQSITPSVPYDQQLVDLRRNEVAQSDMATMILSDAFNEITKQGSPITPVSFESMGGVQSKLIFTRPSGKSIGEPINPIYTKQAYLQFVLPALLKSTTKLYKEEDWVLGNYATVKTNEKDTLEQARKAYFDRYISTWNVYLSDIDLKQPQNLREARDLAKILSDTVNSPLGKLIKGIGDNTKLSVTAQVADKANPTTERVVDRVLSKAGVNVNVNDIKDVNTAYQATVQQDSPVDTAFTDFHLLTDKAEGQPAAIDSIILSVRDLYEYLDVLGIAVDKGVDLPSNESLYKYRSEVNRLPSPFRQMFDKFSDFILSKSLDEMNERLNKAKQEEAQKEQKAKEEAAQKEQQAKEEAEKQRQEQEQKEAQKAEDLKKQQEADLLVSLDKQLAPITQACLALRGQGYPFIKASPNNVGLDAFGKVFGVEGDYAKFTQLSPETASLAKASTLGEVIARGGQYQKFTKVRNILPVTQTYFSTGGNKPSVNVAVKVMSLDAKVDTLIINYGGTKYSYSHGPIVPYNLSWPMASEDSTFALSMIRDNKEVGSVKQRGPWSLFRMVEAGTLVKQSDNETVVSYTVGGRKVALSFTTVSGKNPFNLGIFRQFDCP</sequence>
<dbReference type="Pfam" id="PF06744">
    <property type="entry name" value="IcmF_C"/>
    <property type="match status" value="1"/>
</dbReference>
<dbReference type="InterPro" id="IPR025743">
    <property type="entry name" value="TssM1_N"/>
</dbReference>
<evidence type="ECO:0000259" key="3">
    <source>
        <dbReference type="PROSITE" id="PS50008"/>
    </source>
</evidence>
<dbReference type="GO" id="GO:0004435">
    <property type="term" value="F:phosphatidylinositol-4,5-bisphosphate phospholipase C activity"/>
    <property type="evidence" value="ECO:0007669"/>
    <property type="project" value="InterPro"/>
</dbReference>
<dbReference type="InterPro" id="IPR001711">
    <property type="entry name" value="PLipase_C_Pinositol-sp_Y"/>
</dbReference>
<dbReference type="SUPFAM" id="SSF52540">
    <property type="entry name" value="P-loop containing nucleoside triphosphate hydrolases"/>
    <property type="match status" value="1"/>
</dbReference>
<dbReference type="PANTHER" id="PTHR36153">
    <property type="entry name" value="INNER MEMBRANE PROTEIN-RELATED"/>
    <property type="match status" value="1"/>
</dbReference>
<keyword evidence="2" id="KW-1133">Transmembrane helix</keyword>
<dbReference type="PROSITE" id="PS50008">
    <property type="entry name" value="PIPLC_Y_DOMAIN"/>
    <property type="match status" value="1"/>
</dbReference>
<organism evidence="4">
    <name type="scientific">Faucicola osloensis</name>
    <name type="common">Moraxella osloensis</name>
    <dbReference type="NCBI Taxonomy" id="34062"/>
    <lineage>
        <taxon>Bacteria</taxon>
        <taxon>Pseudomonadati</taxon>
        <taxon>Pseudomonadota</taxon>
        <taxon>Gammaproteobacteria</taxon>
        <taxon>Moraxellales</taxon>
        <taxon>Moraxellaceae</taxon>
        <taxon>Faucicola</taxon>
    </lineage>
</organism>
<proteinExistence type="predicted"/>
<dbReference type="Pfam" id="PF06761">
    <property type="entry name" value="IcmF-related"/>
    <property type="match status" value="1"/>
</dbReference>
<dbReference type="InterPro" id="IPR053156">
    <property type="entry name" value="T6SS_TssM-like"/>
</dbReference>
<feature type="transmembrane region" description="Helical" evidence="2">
    <location>
        <begin position="453"/>
        <end position="474"/>
    </location>
</feature>
<evidence type="ECO:0000313" key="4">
    <source>
        <dbReference type="EMBL" id="QHG10712.1"/>
    </source>
</evidence>
<protein>
    <submittedName>
        <fullName evidence="4">Type VI secretion system membrane subunit TssM</fullName>
    </submittedName>
</protein>
<accession>A0A6P1KJ24</accession>
<dbReference type="EMBL" id="CP047227">
    <property type="protein sequence ID" value="QHG10712.1"/>
    <property type="molecule type" value="Genomic_DNA"/>
</dbReference>
<dbReference type="AlphaFoldDB" id="A0A6P1KJ24"/>
<evidence type="ECO:0000256" key="2">
    <source>
        <dbReference type="SAM" id="Phobius"/>
    </source>
</evidence>
<dbReference type="InterPro" id="IPR027417">
    <property type="entry name" value="P-loop_NTPase"/>
</dbReference>
<feature type="domain" description="PI-PLC Y-box" evidence="3">
    <location>
        <begin position="1163"/>
        <end position="1237"/>
    </location>
</feature>
<gene>
    <name evidence="4" type="primary">tssM</name>
    <name evidence="4" type="ORF">GSF12_11965</name>
</gene>
<keyword evidence="4" id="KW-0614">Plasmid</keyword>
<dbReference type="GO" id="GO:0035556">
    <property type="term" value="P:intracellular signal transduction"/>
    <property type="evidence" value="ECO:0007669"/>
    <property type="project" value="InterPro"/>
</dbReference>
<evidence type="ECO:0000256" key="1">
    <source>
        <dbReference type="SAM" id="MobiDB-lite"/>
    </source>
</evidence>
<geneLocation type="plasmid" evidence="4">
    <name>p1</name>
</geneLocation>
<feature type="region of interest" description="Disordered" evidence="1">
    <location>
        <begin position="964"/>
        <end position="1008"/>
    </location>
</feature>
<dbReference type="Pfam" id="PF14331">
    <property type="entry name" value="IcmF-related_N"/>
    <property type="match status" value="1"/>
</dbReference>
<dbReference type="CDD" id="cd06503">
    <property type="entry name" value="ATP-synt_Fo_b"/>
    <property type="match status" value="1"/>
</dbReference>
<feature type="transmembrane region" description="Helical" evidence="2">
    <location>
        <begin position="45"/>
        <end position="64"/>
    </location>
</feature>
<dbReference type="InterPro" id="IPR010623">
    <property type="entry name" value="IcmF_C"/>
</dbReference>